<keyword evidence="7" id="KW-0630">Potassium</keyword>
<proteinExistence type="inferred from homology"/>
<dbReference type="PANTHER" id="PTHR31462">
    <property type="entry name" value="ENDOSOMAL/LYSOSOMAL POTASSIUM CHANNEL TMEM175"/>
    <property type="match status" value="1"/>
</dbReference>
<feature type="transmembrane region" description="Helical" evidence="13">
    <location>
        <begin position="121"/>
        <end position="142"/>
    </location>
</feature>
<evidence type="ECO:0000256" key="8">
    <source>
        <dbReference type="ARBA" id="ARBA00022989"/>
    </source>
</evidence>
<gene>
    <name evidence="14" type="ORF">HTZ77_29385</name>
</gene>
<evidence type="ECO:0000256" key="7">
    <source>
        <dbReference type="ARBA" id="ARBA00022958"/>
    </source>
</evidence>
<keyword evidence="4" id="KW-0633">Potassium transport</keyword>
<comment type="subcellular location">
    <subcellularLocation>
        <location evidence="1">Membrane</location>
        <topology evidence="1">Multi-pass membrane protein</topology>
    </subcellularLocation>
</comment>
<evidence type="ECO:0000256" key="6">
    <source>
        <dbReference type="ARBA" id="ARBA00022826"/>
    </source>
</evidence>
<keyword evidence="9" id="KW-0406">Ion transport</keyword>
<evidence type="ECO:0000256" key="11">
    <source>
        <dbReference type="ARBA" id="ARBA00023303"/>
    </source>
</evidence>
<feature type="transmembrane region" description="Helical" evidence="13">
    <location>
        <begin position="46"/>
        <end position="67"/>
    </location>
</feature>
<feature type="transmembrane region" description="Helical" evidence="13">
    <location>
        <begin position="87"/>
        <end position="109"/>
    </location>
</feature>
<evidence type="ECO:0000256" key="5">
    <source>
        <dbReference type="ARBA" id="ARBA00022692"/>
    </source>
</evidence>
<dbReference type="PANTHER" id="PTHR31462:SF5">
    <property type="entry name" value="ENDOSOMAL_LYSOSOMAL PROTON CHANNEL TMEM175"/>
    <property type="match status" value="1"/>
</dbReference>
<dbReference type="Pfam" id="PF06736">
    <property type="entry name" value="TMEM175"/>
    <property type="match status" value="1"/>
</dbReference>
<keyword evidence="10 13" id="KW-0472">Membrane</keyword>
<dbReference type="InterPro" id="IPR010617">
    <property type="entry name" value="TMEM175-like"/>
</dbReference>
<keyword evidence="15" id="KW-1185">Reference proteome</keyword>
<organism evidence="14 15">
    <name type="scientific">Nonomuraea montanisoli</name>
    <dbReference type="NCBI Taxonomy" id="2741721"/>
    <lineage>
        <taxon>Bacteria</taxon>
        <taxon>Bacillati</taxon>
        <taxon>Actinomycetota</taxon>
        <taxon>Actinomycetes</taxon>
        <taxon>Streptosporangiales</taxon>
        <taxon>Streptosporangiaceae</taxon>
        <taxon>Nonomuraea</taxon>
    </lineage>
</organism>
<dbReference type="GO" id="GO:0015252">
    <property type="term" value="F:proton channel activity"/>
    <property type="evidence" value="ECO:0007669"/>
    <property type="project" value="InterPro"/>
</dbReference>
<evidence type="ECO:0000256" key="4">
    <source>
        <dbReference type="ARBA" id="ARBA00022538"/>
    </source>
</evidence>
<sequence>MTDDSPAISTSRLEAFSDGVFAIAITLLVIEIHLPEGWEHDLRGALVGLWPSYVAYAITFLLVGMVWMNHHRMFHFIRRTDGMLLGFNVLLLMDVAFLPFPTHVLAEALHSGDVAAQRVAAVFYGLVLVVGGIFYNAVWWYASLGHRHLGPHITPAEARALRLRWGMGPVSYLVPTVIGAFSAVAALCCYVFLMIFFFFDMRPRRRQAA</sequence>
<evidence type="ECO:0000313" key="15">
    <source>
        <dbReference type="Proteomes" id="UP000586042"/>
    </source>
</evidence>
<evidence type="ECO:0000256" key="10">
    <source>
        <dbReference type="ARBA" id="ARBA00023136"/>
    </source>
</evidence>
<protein>
    <submittedName>
        <fullName evidence="14">DUF1211 domain-containing protein</fullName>
    </submittedName>
</protein>
<keyword evidence="5 13" id="KW-0812">Transmembrane</keyword>
<evidence type="ECO:0000256" key="1">
    <source>
        <dbReference type="ARBA" id="ARBA00004141"/>
    </source>
</evidence>
<keyword evidence="8 13" id="KW-1133">Transmembrane helix</keyword>
<dbReference type="GO" id="GO:0005267">
    <property type="term" value="F:potassium channel activity"/>
    <property type="evidence" value="ECO:0007669"/>
    <property type="project" value="UniProtKB-KW"/>
</dbReference>
<evidence type="ECO:0000256" key="2">
    <source>
        <dbReference type="ARBA" id="ARBA00006920"/>
    </source>
</evidence>
<feature type="transmembrane region" description="Helical" evidence="13">
    <location>
        <begin position="15"/>
        <end position="34"/>
    </location>
</feature>
<dbReference type="EMBL" id="JABWGN010000011">
    <property type="protein sequence ID" value="NUW35514.1"/>
    <property type="molecule type" value="Genomic_DNA"/>
</dbReference>
<dbReference type="Proteomes" id="UP000586042">
    <property type="component" value="Unassembled WGS sequence"/>
</dbReference>
<comment type="catalytic activity">
    <reaction evidence="12">
        <text>K(+)(in) = K(+)(out)</text>
        <dbReference type="Rhea" id="RHEA:29463"/>
        <dbReference type="ChEBI" id="CHEBI:29103"/>
    </reaction>
</comment>
<evidence type="ECO:0000256" key="3">
    <source>
        <dbReference type="ARBA" id="ARBA00022448"/>
    </source>
</evidence>
<evidence type="ECO:0000256" key="9">
    <source>
        <dbReference type="ARBA" id="ARBA00023065"/>
    </source>
</evidence>
<dbReference type="GO" id="GO:0016020">
    <property type="term" value="C:membrane"/>
    <property type="evidence" value="ECO:0007669"/>
    <property type="project" value="UniProtKB-SubCell"/>
</dbReference>
<keyword evidence="11" id="KW-0407">Ion channel</keyword>
<accession>A0A7Y6IEW9</accession>
<evidence type="ECO:0000256" key="13">
    <source>
        <dbReference type="SAM" id="Phobius"/>
    </source>
</evidence>
<dbReference type="RefSeq" id="WP_175592930.1">
    <property type="nucleotide sequence ID" value="NZ_JABWGN010000011.1"/>
</dbReference>
<comment type="caution">
    <text evidence="14">The sequence shown here is derived from an EMBL/GenBank/DDBJ whole genome shotgun (WGS) entry which is preliminary data.</text>
</comment>
<dbReference type="AlphaFoldDB" id="A0A7Y6IEW9"/>
<name>A0A7Y6IEW9_9ACTN</name>
<comment type="similarity">
    <text evidence="2">Belongs to the TMEM175 family.</text>
</comment>
<feature type="transmembrane region" description="Helical" evidence="13">
    <location>
        <begin position="172"/>
        <end position="199"/>
    </location>
</feature>
<keyword evidence="6" id="KW-0631">Potassium channel</keyword>
<keyword evidence="3" id="KW-0813">Transport</keyword>
<evidence type="ECO:0000256" key="12">
    <source>
        <dbReference type="ARBA" id="ARBA00034430"/>
    </source>
</evidence>
<reference evidence="14 15" key="1">
    <citation type="submission" date="2020-06" db="EMBL/GenBank/DDBJ databases">
        <title>Nonomuraea sp. SMC257, a novel actinomycete isolated from soil.</title>
        <authorList>
            <person name="Chanama M."/>
        </authorList>
    </citation>
    <scope>NUCLEOTIDE SEQUENCE [LARGE SCALE GENOMIC DNA]</scope>
    <source>
        <strain evidence="14 15">SMC257</strain>
    </source>
</reference>
<evidence type="ECO:0000313" key="14">
    <source>
        <dbReference type="EMBL" id="NUW35514.1"/>
    </source>
</evidence>